<name>A0A4Q1DL61_SALER</name>
<proteinExistence type="predicted"/>
<feature type="domain" description="Thoeris anti-defense 2-like" evidence="1">
    <location>
        <begin position="132"/>
        <end position="215"/>
    </location>
</feature>
<gene>
    <name evidence="2" type="ORF">EKD96_21125</name>
</gene>
<accession>A0A4Q1DL61</accession>
<dbReference type="Proteomes" id="UP000839536">
    <property type="component" value="Unassembled WGS sequence"/>
</dbReference>
<sequence>MLNPKNGGMYFCNAEEIEKNYTPTTDTQITLSPITDFEKYSSSDEVVEALQIPLLGGIRRFIGLTNIDLTLRLSPKDVYVSVQKNVIRKSEPPQILALPGDWIVKHVDGSFSTCTPEIFESTYKFIDIESADFSDALMWLKEGKRVARKGWNAGGQFCWMVQEGQYPARMEAIKGYYPTDIVPYGAYFALKNAQDVVVPWVPSVGDLLATDWIVIA</sequence>
<dbReference type="AlphaFoldDB" id="A0A4Q1DL61"/>
<evidence type="ECO:0000313" key="2">
    <source>
        <dbReference type="EMBL" id="RXL17193.1"/>
    </source>
</evidence>
<comment type="caution">
    <text evidence="2">The sequence shown here is derived from an EMBL/GenBank/DDBJ whole genome shotgun (WGS) entry which is preliminary data.</text>
</comment>
<dbReference type="EMBL" id="SDIQ01000044">
    <property type="protein sequence ID" value="RXL17193.1"/>
    <property type="molecule type" value="Genomic_DNA"/>
</dbReference>
<reference evidence="2" key="1">
    <citation type="submission" date="2019-01" db="EMBL/GenBank/DDBJ databases">
        <title>Whole genome sequencing of Salmonella enterica.</title>
        <authorList>
            <person name="Cao G."/>
        </authorList>
    </citation>
    <scope>NUCLEOTIDE SEQUENCE [LARGE SCALE GENOMIC DNA]</scope>
    <source>
        <strain evidence="2">CFSAN074594</strain>
    </source>
</reference>
<evidence type="ECO:0000259" key="1">
    <source>
        <dbReference type="Pfam" id="PF11195"/>
    </source>
</evidence>
<protein>
    <submittedName>
        <fullName evidence="2">DUF2829 domain-containing protein</fullName>
    </submittedName>
</protein>
<organism evidence="2">
    <name type="scientific">Salmonella enterica</name>
    <name type="common">Salmonella choleraesuis</name>
    <dbReference type="NCBI Taxonomy" id="28901"/>
    <lineage>
        <taxon>Bacteria</taxon>
        <taxon>Pseudomonadati</taxon>
        <taxon>Pseudomonadota</taxon>
        <taxon>Gammaproteobacteria</taxon>
        <taxon>Enterobacterales</taxon>
        <taxon>Enterobacteriaceae</taxon>
        <taxon>Salmonella</taxon>
    </lineage>
</organism>
<dbReference type="InterPro" id="IPR021361">
    <property type="entry name" value="Tad2-like_dom"/>
</dbReference>
<dbReference type="RefSeq" id="WP_000933936.1">
    <property type="nucleotide sequence ID" value="NZ_MXLS01000021.1"/>
</dbReference>
<dbReference type="Pfam" id="PF11195">
    <property type="entry name" value="Tad2-like"/>
    <property type="match status" value="1"/>
</dbReference>